<keyword evidence="3" id="KW-0472">Membrane</keyword>
<evidence type="ECO:0000256" key="2">
    <source>
        <dbReference type="SAM" id="Coils"/>
    </source>
</evidence>
<gene>
    <name evidence="5" type="ORF">M993_00424</name>
</gene>
<feature type="transmembrane region" description="Helical" evidence="3">
    <location>
        <begin position="604"/>
        <end position="622"/>
    </location>
</feature>
<keyword evidence="3" id="KW-1133">Transmembrane helix</keyword>
<feature type="coiled-coil region" evidence="2">
    <location>
        <begin position="62"/>
        <end position="159"/>
    </location>
</feature>
<feature type="domain" description="Phage tail tape measure protein" evidence="4">
    <location>
        <begin position="249"/>
        <end position="450"/>
    </location>
</feature>
<feature type="transmembrane region" description="Helical" evidence="3">
    <location>
        <begin position="548"/>
        <end position="569"/>
    </location>
</feature>
<dbReference type="NCBIfam" id="TIGR01760">
    <property type="entry name" value="tape_meas_TP901"/>
    <property type="match status" value="1"/>
</dbReference>
<dbReference type="PANTHER" id="PTHR37813">
    <property type="entry name" value="FELS-2 PROPHAGE PROTEIN"/>
    <property type="match status" value="1"/>
</dbReference>
<reference evidence="5 6" key="1">
    <citation type="submission" date="2016-04" db="EMBL/GenBank/DDBJ databases">
        <title>ATOL: Assembling a taxonomically balanced genome-scale reconstruction of the evolutionary history of the Enterobacteriaceae.</title>
        <authorList>
            <person name="Plunkett G.III."/>
            <person name="Neeno-Eckwall E.C."/>
            <person name="Glasner J.D."/>
            <person name="Perna N.T."/>
        </authorList>
    </citation>
    <scope>NUCLEOTIDE SEQUENCE [LARGE SCALE GENOMIC DNA]</scope>
    <source>
        <strain evidence="5 6">ATCC 12841</strain>
    </source>
</reference>
<dbReference type="AlphaFoldDB" id="A0AA91EKY0"/>
<dbReference type="Pfam" id="PF10145">
    <property type="entry name" value="PhageMin_Tail"/>
    <property type="match status" value="1"/>
</dbReference>
<accession>A0AA91EKY0</accession>
<keyword evidence="6" id="KW-1185">Reference proteome</keyword>
<dbReference type="RefSeq" id="WP_061553734.1">
    <property type="nucleotide sequence ID" value="NZ_LXEX01000005.1"/>
</dbReference>
<feature type="transmembrane region" description="Helical" evidence="3">
    <location>
        <begin position="576"/>
        <end position="598"/>
    </location>
</feature>
<evidence type="ECO:0000313" key="5">
    <source>
        <dbReference type="EMBL" id="OAT60950.1"/>
    </source>
</evidence>
<evidence type="ECO:0000313" key="6">
    <source>
        <dbReference type="Proteomes" id="UP000078431"/>
    </source>
</evidence>
<name>A0AA91EKY0_9GAMM</name>
<keyword evidence="2" id="KW-0175">Coiled coil</keyword>
<dbReference type="EMBL" id="LXEX01000005">
    <property type="protein sequence ID" value="OAT60950.1"/>
    <property type="molecule type" value="Genomic_DNA"/>
</dbReference>
<keyword evidence="1" id="KW-1188">Viral release from host cell</keyword>
<organism evidence="5 6">
    <name type="scientific">Obesumbacterium proteus ATCC 12841</name>
    <dbReference type="NCBI Taxonomy" id="1354268"/>
    <lineage>
        <taxon>Bacteria</taxon>
        <taxon>Pseudomonadati</taxon>
        <taxon>Pseudomonadota</taxon>
        <taxon>Gammaproteobacteria</taxon>
        <taxon>Enterobacterales</taxon>
        <taxon>Hafniaceae</taxon>
        <taxon>Obesumbacterium</taxon>
    </lineage>
</organism>
<sequence length="818" mass="87207">MSNSLKLQILLTAVDQASRPLKAIKAANKALSDDIRTTQQYLDTLDAKMGKIDGFRKTSAQLSATSNAFKKAKKEAAELRAEIKNAEAPTRSQIKSLDNANQAVSHLETKYRALHKSAKEQRNTLRQNGINPQALPANKQRLKDTIEQTSNRLAQQRKSFAENNRQQNNLERIKQRQTQLGNIKQRYQSGKVLADNLGNLGNRGVGVAKTALSLGTSVLAPGYALSQENTKLQTILGLDKSSSGMQALRQQAKKLSGHSAGSAVEATTAQIVIANAGADKDGVLAATAPTLKMAQSNQHSVEDNAALLIGMESAFGLGNDQIAHISDVITAALSRNTIGFDNLNKTLNYTASAASSAGVSIEETAAMASALADANITGSAAATGNHDVIRRLQSPTDNAREIFSKLGVKTNDNQGNMRPIFSILEEIQHSFASNKLGEAQREAYTKAIFGNNASAAASVLMHDASSGKLAGISTALQKSDGKTDSAATASQNNLSGDIRTFQSAYESIGIDLFEQQESSLRQLVQTASRYVNKLEQWIQNNQALSQTIIAVVSAGSALIGLLGGVGIIASQVVAGMNLVVAGAGLLWTAFSAAGGAILAILGTLTWPIVAIAAAIVAGALLIRQYWEPIGAFFSGVIEGLQTVFAPMAEMFMPWKAQFDLASEGLQKLWGWFTDLISPVESSQEAINNCKNAGILFGEALSLALTLPLKAFNFLGEKVDWLLERLGIIKSQSADIDANAINSGQKANVQAISPTGGILNANYAPLAAGSSSYRDQSQHNFQIDIHVPPGQGPEVTKKMFSDWVESYERQRYANSLSHM</sequence>
<dbReference type="InterPro" id="IPR010090">
    <property type="entry name" value="Phage_tape_meas"/>
</dbReference>
<evidence type="ECO:0000259" key="4">
    <source>
        <dbReference type="Pfam" id="PF10145"/>
    </source>
</evidence>
<protein>
    <submittedName>
        <fullName evidence="5">G protein</fullName>
    </submittedName>
</protein>
<proteinExistence type="predicted"/>
<comment type="caution">
    <text evidence="5">The sequence shown here is derived from an EMBL/GenBank/DDBJ whole genome shotgun (WGS) entry which is preliminary data.</text>
</comment>
<keyword evidence="3" id="KW-0812">Transmembrane</keyword>
<evidence type="ECO:0000256" key="3">
    <source>
        <dbReference type="SAM" id="Phobius"/>
    </source>
</evidence>
<dbReference type="Proteomes" id="UP000078431">
    <property type="component" value="Unassembled WGS sequence"/>
</dbReference>
<dbReference type="PANTHER" id="PTHR37813:SF1">
    <property type="entry name" value="FELS-2 PROPHAGE PROTEIN"/>
    <property type="match status" value="1"/>
</dbReference>
<evidence type="ECO:0000256" key="1">
    <source>
        <dbReference type="ARBA" id="ARBA00022612"/>
    </source>
</evidence>